<organism evidence="8 9">
    <name type="scientific">Mannheimia varigena USDA-ARS-USMARC-1296</name>
    <dbReference type="NCBI Taxonomy" id="1433287"/>
    <lineage>
        <taxon>Bacteria</taxon>
        <taxon>Pseudomonadati</taxon>
        <taxon>Pseudomonadota</taxon>
        <taxon>Gammaproteobacteria</taxon>
        <taxon>Pasteurellales</taxon>
        <taxon>Pasteurellaceae</taxon>
        <taxon>Mannheimia</taxon>
    </lineage>
</organism>
<dbReference type="InterPro" id="IPR037185">
    <property type="entry name" value="EmrE-like"/>
</dbReference>
<dbReference type="KEGG" id="mvi:X808_11450"/>
<dbReference type="AlphaFoldDB" id="W0QEM3"/>
<protein>
    <submittedName>
        <fullName evidence="8">Transporter, Drug/Metabolite Exporter</fullName>
    </submittedName>
</protein>
<feature type="transmembrane region" description="Helical" evidence="6">
    <location>
        <begin position="164"/>
        <end position="184"/>
    </location>
</feature>
<feature type="transmembrane region" description="Helical" evidence="6">
    <location>
        <begin position="288"/>
        <end position="308"/>
    </location>
</feature>
<keyword evidence="9" id="KW-1185">Reference proteome</keyword>
<feature type="transmembrane region" description="Helical" evidence="6">
    <location>
        <begin position="231"/>
        <end position="253"/>
    </location>
</feature>
<evidence type="ECO:0000256" key="3">
    <source>
        <dbReference type="ARBA" id="ARBA00022692"/>
    </source>
</evidence>
<feature type="transmembrane region" description="Helical" evidence="6">
    <location>
        <begin position="141"/>
        <end position="158"/>
    </location>
</feature>
<dbReference type="EMBL" id="CP006943">
    <property type="protein sequence ID" value="AHG75668.1"/>
    <property type="molecule type" value="Genomic_DNA"/>
</dbReference>
<keyword evidence="4 6" id="KW-1133">Transmembrane helix</keyword>
<dbReference type="SUPFAM" id="SSF103481">
    <property type="entry name" value="Multidrug resistance efflux transporter EmrE"/>
    <property type="match status" value="2"/>
</dbReference>
<accession>W0QEM3</accession>
<feature type="transmembrane region" description="Helical" evidence="6">
    <location>
        <begin position="265"/>
        <end position="282"/>
    </location>
</feature>
<evidence type="ECO:0000256" key="6">
    <source>
        <dbReference type="SAM" id="Phobius"/>
    </source>
</evidence>
<dbReference type="HOGENOM" id="CLU_1011207_0_0_6"/>
<evidence type="ECO:0000259" key="7">
    <source>
        <dbReference type="Pfam" id="PF00892"/>
    </source>
</evidence>
<feature type="domain" description="EamA" evidence="7">
    <location>
        <begin position="18"/>
        <end position="155"/>
    </location>
</feature>
<proteinExistence type="predicted"/>
<sequence>MPSYFCLFQIMLSPHSLILINLIYIFGIGLNIVLLRFLSLHFDPLNNNGVRFLVGGLALLLVILWKFRSSLNQLAKSPKLLAIALFIGLMMSANMYFWLKGVKITSAVTASIFGVLAMPFGIIIAALFFKDEREKIKNKRFWLGSLLTILGSLGFVWYGKTISVGEGFILGSVFLFLSIIIRNIQNLVVKFSRELNVFTLSCTTSLTTSISSLFLSQQAGKINDIFATPDWLLFMLMAVGIYAILVGMVLTFHIIRTQGLVTYQVLELLIPVSTAIIAHIVLGEHISLVQITFACVVILGASIALRLVKFRRK</sequence>
<comment type="subcellular location">
    <subcellularLocation>
        <location evidence="1">Cell membrane</location>
        <topology evidence="1">Multi-pass membrane protein</topology>
    </subcellularLocation>
</comment>
<feature type="transmembrane region" description="Helical" evidence="6">
    <location>
        <begin position="17"/>
        <end position="38"/>
    </location>
</feature>
<gene>
    <name evidence="8" type="ORF">X808_11450</name>
</gene>
<dbReference type="GO" id="GO:0005886">
    <property type="term" value="C:plasma membrane"/>
    <property type="evidence" value="ECO:0007669"/>
    <property type="project" value="UniProtKB-SubCell"/>
</dbReference>
<dbReference type="PANTHER" id="PTHR32322:SF18">
    <property type="entry name" value="S-ADENOSYLMETHIONINE_S-ADENOSYLHOMOCYSTEINE TRANSPORTER"/>
    <property type="match status" value="1"/>
</dbReference>
<feature type="transmembrane region" description="Helical" evidence="6">
    <location>
        <begin position="80"/>
        <end position="98"/>
    </location>
</feature>
<evidence type="ECO:0000256" key="5">
    <source>
        <dbReference type="ARBA" id="ARBA00023136"/>
    </source>
</evidence>
<dbReference type="InterPro" id="IPR000620">
    <property type="entry name" value="EamA_dom"/>
</dbReference>
<dbReference type="Proteomes" id="UP000066995">
    <property type="component" value="Chromosome"/>
</dbReference>
<keyword evidence="5 6" id="KW-0472">Membrane</keyword>
<feature type="transmembrane region" description="Helical" evidence="6">
    <location>
        <begin position="50"/>
        <end position="68"/>
    </location>
</feature>
<reference evidence="8 9" key="1">
    <citation type="submission" date="2013-12" db="EMBL/GenBank/DDBJ databases">
        <title>Annotation of the Mannheimia varigena USDA-ARS-USMARC-1296 complete genome.</title>
        <authorList>
            <person name="Harhay G.P."/>
            <person name="Clawson M.L."/>
            <person name="Murray R.W."/>
            <person name="Lubbers B.V."/>
            <person name="Heaton M.P."/>
            <person name="Chitko-Mckown C.G."/>
            <person name="Harhay D.M."/>
            <person name="Smith T.P.L."/>
        </authorList>
    </citation>
    <scope>NUCLEOTIDE SEQUENCE [LARGE SCALE GENOMIC DNA]</scope>
    <source>
        <strain evidence="8 9">USDA-ARS-USMARC-1296</strain>
    </source>
</reference>
<dbReference type="InterPro" id="IPR050638">
    <property type="entry name" value="AA-Vitamin_Transporters"/>
</dbReference>
<evidence type="ECO:0000256" key="4">
    <source>
        <dbReference type="ARBA" id="ARBA00022989"/>
    </source>
</evidence>
<feature type="domain" description="EamA" evidence="7">
    <location>
        <begin position="171"/>
        <end position="304"/>
    </location>
</feature>
<keyword evidence="3 6" id="KW-0812">Transmembrane</keyword>
<keyword evidence="2" id="KW-1003">Cell membrane</keyword>
<dbReference type="PANTHER" id="PTHR32322">
    <property type="entry name" value="INNER MEMBRANE TRANSPORTER"/>
    <property type="match status" value="1"/>
</dbReference>
<dbReference type="Pfam" id="PF00892">
    <property type="entry name" value="EamA"/>
    <property type="match status" value="2"/>
</dbReference>
<evidence type="ECO:0000256" key="2">
    <source>
        <dbReference type="ARBA" id="ARBA00022475"/>
    </source>
</evidence>
<feature type="transmembrane region" description="Helical" evidence="6">
    <location>
        <begin position="196"/>
        <end position="219"/>
    </location>
</feature>
<evidence type="ECO:0000256" key="1">
    <source>
        <dbReference type="ARBA" id="ARBA00004651"/>
    </source>
</evidence>
<dbReference type="eggNOG" id="COG0697">
    <property type="taxonomic scope" value="Bacteria"/>
</dbReference>
<dbReference type="STRING" id="1433287.X808_11450"/>
<evidence type="ECO:0000313" key="9">
    <source>
        <dbReference type="Proteomes" id="UP000066995"/>
    </source>
</evidence>
<dbReference type="PATRIC" id="fig|1433287.3.peg.1146"/>
<evidence type="ECO:0000313" key="8">
    <source>
        <dbReference type="EMBL" id="AHG75668.1"/>
    </source>
</evidence>
<name>W0QEM3_9PAST</name>
<feature type="transmembrane region" description="Helical" evidence="6">
    <location>
        <begin position="104"/>
        <end position="129"/>
    </location>
</feature>